<keyword evidence="7" id="KW-0482">Metalloprotease</keyword>
<dbReference type="Proteomes" id="UP000223366">
    <property type="component" value="Unassembled WGS sequence"/>
</dbReference>
<evidence type="ECO:0000256" key="7">
    <source>
        <dbReference type="ARBA" id="ARBA00023049"/>
    </source>
</evidence>
<accession>A0A9X7BNT3</accession>
<evidence type="ECO:0000256" key="4">
    <source>
        <dbReference type="ARBA" id="ARBA00022723"/>
    </source>
</evidence>
<dbReference type="GO" id="GO:0006508">
    <property type="term" value="P:proteolysis"/>
    <property type="evidence" value="ECO:0007669"/>
    <property type="project" value="UniProtKB-KW"/>
</dbReference>
<evidence type="ECO:0000256" key="6">
    <source>
        <dbReference type="ARBA" id="ARBA00022833"/>
    </source>
</evidence>
<dbReference type="PANTHER" id="PTHR37016:SF3">
    <property type="entry name" value="NEUTRAL PROTEASE 2-RELATED"/>
    <property type="match status" value="1"/>
</dbReference>
<dbReference type="Pfam" id="PF14521">
    <property type="entry name" value="Aspzincin_M35"/>
    <property type="match status" value="1"/>
</dbReference>
<dbReference type="SMART" id="SM01351">
    <property type="entry name" value="Aspzincin_M35"/>
    <property type="match status" value="1"/>
</dbReference>
<dbReference type="SUPFAM" id="SSF55486">
    <property type="entry name" value="Metalloproteases ('zincins'), catalytic domain"/>
    <property type="match status" value="1"/>
</dbReference>
<dbReference type="InterPro" id="IPR050414">
    <property type="entry name" value="Fungal_M35_metalloproteases"/>
</dbReference>
<evidence type="ECO:0000256" key="3">
    <source>
        <dbReference type="ARBA" id="ARBA00022670"/>
    </source>
</evidence>
<keyword evidence="5" id="KW-0378">Hydrolase</keyword>
<keyword evidence="6" id="KW-0862">Zinc</keyword>
<evidence type="ECO:0000256" key="1">
    <source>
        <dbReference type="ARBA" id="ARBA00001947"/>
    </source>
</evidence>
<name>A0A9X7BNT3_BACTU</name>
<reference evidence="9 10" key="1">
    <citation type="submission" date="2017-09" db="EMBL/GenBank/DDBJ databases">
        <title>Large-scale bioinformatics analysis of Bacillus genomes uncovers conserved roles of natural products in bacterial physiology.</title>
        <authorList>
            <consortium name="Agbiome Team Llc"/>
            <person name="Bleich R.M."/>
            <person name="Grubbs K.J."/>
            <person name="Santa Maria K.C."/>
            <person name="Allen S.E."/>
            <person name="Farag S."/>
            <person name="Shank E.A."/>
            <person name="Bowers A."/>
        </authorList>
    </citation>
    <scope>NUCLEOTIDE SEQUENCE [LARGE SCALE GENOMIC DNA]</scope>
    <source>
        <strain evidence="9 10">AFS060060</strain>
    </source>
</reference>
<keyword evidence="4" id="KW-0479">Metal-binding</keyword>
<evidence type="ECO:0000256" key="5">
    <source>
        <dbReference type="ARBA" id="ARBA00022801"/>
    </source>
</evidence>
<comment type="cofactor">
    <cofactor evidence="1">
        <name>Zn(2+)</name>
        <dbReference type="ChEBI" id="CHEBI:29105"/>
    </cofactor>
</comment>
<sequence>MKREHKSLETFLTGSPIYKLGEPILITFEIKNTSNKTYQILKWDTPLEQKIYDDFLTLQYDGQTLAYDGKFVKRGNPSLESYAIIRPGEQLKETVDISKVYPIYKPGDYTATLTSSLKDVFTITGNTKEAPRSRQNHEPHSLDSPKIHFKVIEDGQPKLTLGELARQENQIKKISLKAQGPNFNGGTSTQQADTIIAHNNAQHFAELSASQLQGTAASTNSLYQEWFGAFDQTRYDTVSKHYTDISNTLNSEQVTYDLSGTSCPPDTFAYTHKGDRTIWLCGLYLNAPQSGIDCKFGTLVHEWSHAVCSTDDNAYGEPACHNLATTDPSTAICNADSHEYFAEHLAQSTPKQ</sequence>
<organism evidence="9 10">
    <name type="scientific">Bacillus thuringiensis</name>
    <dbReference type="NCBI Taxonomy" id="1428"/>
    <lineage>
        <taxon>Bacteria</taxon>
        <taxon>Bacillati</taxon>
        <taxon>Bacillota</taxon>
        <taxon>Bacilli</taxon>
        <taxon>Bacillales</taxon>
        <taxon>Bacillaceae</taxon>
        <taxon>Bacillus</taxon>
        <taxon>Bacillus cereus group</taxon>
    </lineage>
</organism>
<dbReference type="EMBL" id="NVDU01000032">
    <property type="protein sequence ID" value="PFV30553.1"/>
    <property type="molecule type" value="Genomic_DNA"/>
</dbReference>
<dbReference type="Gene3D" id="3.40.390.10">
    <property type="entry name" value="Collagenase (Catalytic Domain)"/>
    <property type="match status" value="1"/>
</dbReference>
<dbReference type="PANTHER" id="PTHR37016">
    <property type="match status" value="1"/>
</dbReference>
<proteinExistence type="inferred from homology"/>
<comment type="caution">
    <text evidence="9">The sequence shown here is derived from an EMBL/GenBank/DDBJ whole genome shotgun (WGS) entry which is preliminary data.</text>
</comment>
<dbReference type="RefSeq" id="WP_097960973.1">
    <property type="nucleotide sequence ID" value="NZ_NUFP01000024.1"/>
</dbReference>
<protein>
    <recommendedName>
        <fullName evidence="8">Lysine-specific metallo-endopeptidase domain-containing protein</fullName>
    </recommendedName>
</protein>
<evidence type="ECO:0000256" key="2">
    <source>
        <dbReference type="ARBA" id="ARBA00010279"/>
    </source>
</evidence>
<comment type="similarity">
    <text evidence="2">Belongs to the peptidase M35 family.</text>
</comment>
<dbReference type="GO" id="GO:0046872">
    <property type="term" value="F:metal ion binding"/>
    <property type="evidence" value="ECO:0007669"/>
    <property type="project" value="UniProtKB-KW"/>
</dbReference>
<evidence type="ECO:0000259" key="8">
    <source>
        <dbReference type="SMART" id="SM01351"/>
    </source>
</evidence>
<dbReference type="InterPro" id="IPR024079">
    <property type="entry name" value="MetalloPept_cat_dom_sf"/>
</dbReference>
<dbReference type="AlphaFoldDB" id="A0A9X7BNT3"/>
<feature type="domain" description="Lysine-specific metallo-endopeptidase" evidence="8">
    <location>
        <begin position="210"/>
        <end position="343"/>
    </location>
</feature>
<dbReference type="GO" id="GO:0004222">
    <property type="term" value="F:metalloendopeptidase activity"/>
    <property type="evidence" value="ECO:0007669"/>
    <property type="project" value="InterPro"/>
</dbReference>
<gene>
    <name evidence="9" type="ORF">COK99_15000</name>
</gene>
<dbReference type="InterPro" id="IPR029463">
    <property type="entry name" value="Lys_MEP"/>
</dbReference>
<dbReference type="Gene3D" id="2.60.40.2970">
    <property type="match status" value="1"/>
</dbReference>
<evidence type="ECO:0000313" key="9">
    <source>
        <dbReference type="EMBL" id="PFV30553.1"/>
    </source>
</evidence>
<evidence type="ECO:0000313" key="10">
    <source>
        <dbReference type="Proteomes" id="UP000223366"/>
    </source>
</evidence>
<keyword evidence="3" id="KW-0645">Protease</keyword>